<dbReference type="Gene3D" id="2.80.10.50">
    <property type="match status" value="1"/>
</dbReference>
<name>A0A7U9CNI6_PSEFL</name>
<dbReference type="OrthoDB" id="6849797at2"/>
<accession>A0A7U9CNI6</accession>
<dbReference type="RefSeq" id="WP_003221817.1">
    <property type="nucleotide sequence ID" value="NZ_CM001561.1"/>
</dbReference>
<protein>
    <recommendedName>
        <fullName evidence="3">Delta-60 repeat domain-containing protein</fullName>
    </recommendedName>
</protein>
<evidence type="ECO:0000313" key="1">
    <source>
        <dbReference type="EMBL" id="EJZ56629.1"/>
    </source>
</evidence>
<dbReference type="NCBIfam" id="TIGR02608">
    <property type="entry name" value="delta_60_rpt"/>
    <property type="match status" value="3"/>
</dbReference>
<evidence type="ECO:0008006" key="3">
    <source>
        <dbReference type="Google" id="ProtNLM"/>
    </source>
</evidence>
<dbReference type="InterPro" id="IPR013431">
    <property type="entry name" value="Delta_60_rpt"/>
</dbReference>
<evidence type="ECO:0000313" key="2">
    <source>
        <dbReference type="Proteomes" id="UP000006045"/>
    </source>
</evidence>
<reference evidence="1 2" key="1">
    <citation type="submission" date="2012-08" db="EMBL/GenBank/DDBJ databases">
        <title>The genome of cave-isolated P. fluorescens strain R124 demonstrates phenotypic adaptation to the mineral environment.</title>
        <authorList>
            <person name="Barton M.D."/>
            <person name="Petronio M."/>
            <person name="Giarrizzo J.G."/>
            <person name="Bowling B.V."/>
            <person name="Barton H.A."/>
        </authorList>
    </citation>
    <scope>NUCLEOTIDE SEQUENCE [LARGE SCALE GENOMIC DNA]</scope>
    <source>
        <strain evidence="1 2">R124</strain>
    </source>
</reference>
<dbReference type="EMBL" id="CM001561">
    <property type="protein sequence ID" value="EJZ56629.1"/>
    <property type="molecule type" value="Genomic_DNA"/>
</dbReference>
<sequence length="437" mass="47243">MSTFERKPGDIDPSFGEKGVVTLAILPHANGNDRQIKGLYRLPTGKLLLGITVSHDDEAKEAKEADDSVLYTSSYYGLARLNEDGRLDPTFASKGFTFNKFYKQFDALGGKVAMHGSQIYMQGGTTVDKDTESPPVHLVLGRFNENGVQDLDFATQGKLILRNLPTENCLSDTGNVAVQVDGMIVVGATYHVMGAPERTHAVLYRVTEKGQPDKHFASDGRLDIKLHATVSATSISAMHLLDSGKILIAGSATRAERTQGYFARLNPDGSMDKSYGNPSTPGVHMLNLTHSDSTVQGLVKTAEGGFFGLGHSRRAGQSMHGLLVKMDENGKPNPHFNRGEPLLTLLEKHTGDNWCAGFIDSENRITVAGSDLETHIARFLGTGDLDKEFGTNGFLSRDTSAMPASIFLQPRADEKFIFAGNVTGVGGPYGNLWGFFG</sequence>
<organism evidence="1 2">
    <name type="scientific">Pseudomonas fluorescens R124</name>
    <dbReference type="NCBI Taxonomy" id="743713"/>
    <lineage>
        <taxon>Bacteria</taxon>
        <taxon>Pseudomonadati</taxon>
        <taxon>Pseudomonadota</taxon>
        <taxon>Gammaproteobacteria</taxon>
        <taxon>Pseudomonadales</taxon>
        <taxon>Pseudomonadaceae</taxon>
        <taxon>Pseudomonas</taxon>
    </lineage>
</organism>
<dbReference type="Proteomes" id="UP000006045">
    <property type="component" value="Chromosome"/>
</dbReference>
<dbReference type="AlphaFoldDB" id="A0A7U9CNI6"/>
<dbReference type="Pfam" id="PF17164">
    <property type="entry name" value="DUF5122"/>
    <property type="match status" value="2"/>
</dbReference>
<proteinExistence type="predicted"/>
<gene>
    <name evidence="1" type="ORF">I1A_000940</name>
</gene>